<evidence type="ECO:0000313" key="2">
    <source>
        <dbReference type="Proteomes" id="UP000299102"/>
    </source>
</evidence>
<dbReference type="AlphaFoldDB" id="A0A4C1ZY99"/>
<organism evidence="1 2">
    <name type="scientific">Eumeta variegata</name>
    <name type="common">Bagworm moth</name>
    <name type="synonym">Eumeta japonica</name>
    <dbReference type="NCBI Taxonomy" id="151549"/>
    <lineage>
        <taxon>Eukaryota</taxon>
        <taxon>Metazoa</taxon>
        <taxon>Ecdysozoa</taxon>
        <taxon>Arthropoda</taxon>
        <taxon>Hexapoda</taxon>
        <taxon>Insecta</taxon>
        <taxon>Pterygota</taxon>
        <taxon>Neoptera</taxon>
        <taxon>Endopterygota</taxon>
        <taxon>Lepidoptera</taxon>
        <taxon>Glossata</taxon>
        <taxon>Ditrysia</taxon>
        <taxon>Tineoidea</taxon>
        <taxon>Psychidae</taxon>
        <taxon>Oiketicinae</taxon>
        <taxon>Eumeta</taxon>
    </lineage>
</organism>
<comment type="caution">
    <text evidence="1">The sequence shown here is derived from an EMBL/GenBank/DDBJ whole genome shotgun (WGS) entry which is preliminary data.</text>
</comment>
<dbReference type="Proteomes" id="UP000299102">
    <property type="component" value="Unassembled WGS sequence"/>
</dbReference>
<gene>
    <name evidence="1" type="ORF">EVAR_66239_1</name>
</gene>
<reference evidence="1 2" key="1">
    <citation type="journal article" date="2019" name="Commun. Biol.">
        <title>The bagworm genome reveals a unique fibroin gene that provides high tensile strength.</title>
        <authorList>
            <person name="Kono N."/>
            <person name="Nakamura H."/>
            <person name="Ohtoshi R."/>
            <person name="Tomita M."/>
            <person name="Numata K."/>
            <person name="Arakawa K."/>
        </authorList>
    </citation>
    <scope>NUCLEOTIDE SEQUENCE [LARGE SCALE GENOMIC DNA]</scope>
</reference>
<name>A0A4C1ZY99_EUMVA</name>
<proteinExistence type="predicted"/>
<keyword evidence="2" id="KW-1185">Reference proteome</keyword>
<evidence type="ECO:0000313" key="1">
    <source>
        <dbReference type="EMBL" id="GBP91969.1"/>
    </source>
</evidence>
<accession>A0A4C1ZY99</accession>
<dbReference type="EMBL" id="BGZK01002227">
    <property type="protein sequence ID" value="GBP91969.1"/>
    <property type="molecule type" value="Genomic_DNA"/>
</dbReference>
<sequence>MDVFTVVAGFSVTAAMAEPAILWSTWLQLKNKPARTINCDILTEYKRELAAPAFALRLASETFGGPLPFSSFHQPDLPILDILFSSKRQVTHCTGIF</sequence>
<protein>
    <submittedName>
        <fullName evidence="1">Uncharacterized protein</fullName>
    </submittedName>
</protein>